<dbReference type="PANTHER" id="PTHR42104">
    <property type="entry name" value="EXTRACELLULAR GUANYL-SPECIFIC RIBONUCLEASE RNTA (AFU_ORTHOLOGUE AFUA_4G03230)"/>
    <property type="match status" value="1"/>
</dbReference>
<keyword evidence="2" id="KW-0255">Endonuclease</keyword>
<evidence type="ECO:0000313" key="6">
    <source>
        <dbReference type="EMBL" id="RFU25647.1"/>
    </source>
</evidence>
<organism evidence="6 7">
    <name type="scientific">Scytalidium lignicola</name>
    <name type="common">Hyphomycete</name>
    <dbReference type="NCBI Taxonomy" id="5539"/>
    <lineage>
        <taxon>Eukaryota</taxon>
        <taxon>Fungi</taxon>
        <taxon>Dikarya</taxon>
        <taxon>Ascomycota</taxon>
        <taxon>Pezizomycotina</taxon>
        <taxon>Leotiomycetes</taxon>
        <taxon>Leotiomycetes incertae sedis</taxon>
        <taxon>Scytalidium</taxon>
    </lineage>
</organism>
<dbReference type="Gene3D" id="3.10.450.30">
    <property type="entry name" value="Microbial ribonucleases"/>
    <property type="match status" value="1"/>
</dbReference>
<dbReference type="GO" id="GO:0003723">
    <property type="term" value="F:RNA binding"/>
    <property type="evidence" value="ECO:0007669"/>
    <property type="project" value="InterPro"/>
</dbReference>
<keyword evidence="3" id="KW-0378">Hydrolase</keyword>
<dbReference type="InterPro" id="IPR016191">
    <property type="entry name" value="Ribonuclease/ribotoxin"/>
</dbReference>
<keyword evidence="7" id="KW-1185">Reference proteome</keyword>
<dbReference type="OrthoDB" id="5425539at2759"/>
<evidence type="ECO:0000256" key="5">
    <source>
        <dbReference type="ARBA" id="ARBA00023239"/>
    </source>
</evidence>
<dbReference type="AlphaFoldDB" id="A0A3E2GXA9"/>
<name>A0A3E2GXA9_SCYLI</name>
<comment type="caution">
    <text evidence="6">The sequence shown here is derived from an EMBL/GenBank/DDBJ whole genome shotgun (WGS) entry which is preliminary data.</text>
</comment>
<gene>
    <name evidence="6" type="ORF">B7463_g10694</name>
</gene>
<dbReference type="PANTHER" id="PTHR42104:SF2">
    <property type="entry name" value="GUANYL-SPECIFIC RIBONUCLEASE, PUTATIVE (AFU_ORTHOLOGUE AFUA_4G01200)-RELATED"/>
    <property type="match status" value="1"/>
</dbReference>
<dbReference type="GO" id="GO:0046589">
    <property type="term" value="F:ribonuclease T1 activity"/>
    <property type="evidence" value="ECO:0007669"/>
    <property type="project" value="UniProtKB-EC"/>
</dbReference>
<reference evidence="6 7" key="1">
    <citation type="submission" date="2018-05" db="EMBL/GenBank/DDBJ databases">
        <title>Draft genome sequence of Scytalidium lignicola DSM 105466, a ubiquitous saprotrophic fungus.</title>
        <authorList>
            <person name="Buettner E."/>
            <person name="Gebauer A.M."/>
            <person name="Hofrichter M."/>
            <person name="Liers C."/>
            <person name="Kellner H."/>
        </authorList>
    </citation>
    <scope>NUCLEOTIDE SEQUENCE [LARGE SCALE GENOMIC DNA]</scope>
    <source>
        <strain evidence="6 7">DSM 105466</strain>
    </source>
</reference>
<evidence type="ECO:0000256" key="4">
    <source>
        <dbReference type="ARBA" id="ARBA00023157"/>
    </source>
</evidence>
<sequence length="160" mass="17627">MARKTSVETRCMAELEYDSIFDDEAVTGTLEARDNQHQCTEPGGGLNTGVYIADSMSVAAVQEGSQRAQLGYAGRAYTATGTNFYPKRFNNNENIADINFNCPGGPWFEYPVFANPLRVFGTTDFRPGADRVIFDQCGNWCATITHRGETGNAFHECYPA</sequence>
<dbReference type="Pfam" id="PF00545">
    <property type="entry name" value="Ribonuclease"/>
    <property type="match status" value="1"/>
</dbReference>
<keyword evidence="1" id="KW-0540">Nuclease</keyword>
<dbReference type="InterPro" id="IPR000026">
    <property type="entry name" value="N1-like"/>
</dbReference>
<proteinExistence type="predicted"/>
<dbReference type="SUPFAM" id="SSF53933">
    <property type="entry name" value="Microbial ribonucleases"/>
    <property type="match status" value="1"/>
</dbReference>
<feature type="non-terminal residue" evidence="6">
    <location>
        <position position="1"/>
    </location>
</feature>
<evidence type="ECO:0000256" key="1">
    <source>
        <dbReference type="ARBA" id="ARBA00022722"/>
    </source>
</evidence>
<keyword evidence="4" id="KW-1015">Disulfide bond</keyword>
<evidence type="ECO:0000256" key="2">
    <source>
        <dbReference type="ARBA" id="ARBA00022759"/>
    </source>
</evidence>
<evidence type="ECO:0000256" key="3">
    <source>
        <dbReference type="ARBA" id="ARBA00022801"/>
    </source>
</evidence>
<dbReference type="GO" id="GO:0016787">
    <property type="term" value="F:hydrolase activity"/>
    <property type="evidence" value="ECO:0007669"/>
    <property type="project" value="UniProtKB-KW"/>
</dbReference>
<keyword evidence="5" id="KW-0456">Lyase</keyword>
<protein>
    <submittedName>
        <fullName evidence="6">Uncharacterized protein</fullName>
    </submittedName>
</protein>
<dbReference type="Proteomes" id="UP000258309">
    <property type="component" value="Unassembled WGS sequence"/>
</dbReference>
<evidence type="ECO:0000313" key="7">
    <source>
        <dbReference type="Proteomes" id="UP000258309"/>
    </source>
</evidence>
<accession>A0A3E2GXA9</accession>
<feature type="non-terminal residue" evidence="6">
    <location>
        <position position="160"/>
    </location>
</feature>
<dbReference type="EMBL" id="NCSJ02000318">
    <property type="protein sequence ID" value="RFU25647.1"/>
    <property type="molecule type" value="Genomic_DNA"/>
</dbReference>